<proteinExistence type="predicted"/>
<sequence>MTTIRAELRKLETILNDDIEEFNRKLNSTREDICNYIQRQIQHLLNVEKEYKQQFNYLDEENQKTCQDNRQQFDKLCLSINQNDNNPIIIQKLLKDFQQTFPMRPTMLKSIPEYSFKEIHVNNFILKQKTNKNKFEDKILTLPTNDHNSFSPMTNDQLLIENNEQDKRFNAYTNNQSELLCSSNRSPPVKEHSFIPVKTSTADDTQISSIVSGSMGFSYHKQLASQNNEIGIEPQSRVVSTCSTINESNNMMIDLQFKIPHQHNRKPHLISYHENENCLLIYLLFSHQLEYLCLNPRQISFINLPSNEHLLNLGYSTNYNLFYFSNRQTKNFVLFRLNQQQIEFEQEINLIRNDDDNLISVHMYENFVFFIYISSSIVMLGKYDMEKSSFMSPFSFEDRLYDDVEQSQYDIIDFAINNFYISFLVHLKNKKKFMIVTHDSASMDRLYSFDLIDASQPLSIISIDKKLKSTAKTTCNNQIELLLFVNDPKSHLIHCCTHQQYLIPIQVNAFGICPLNDGNLALVGSRDIRGLKIQDYLQENNVHFD</sequence>
<comment type="caution">
    <text evidence="1">The sequence shown here is derived from an EMBL/GenBank/DDBJ whole genome shotgun (WGS) entry which is preliminary data.</text>
</comment>
<dbReference type="AlphaFoldDB" id="A0A814R071"/>
<protein>
    <submittedName>
        <fullName evidence="1">Uncharacterized protein</fullName>
    </submittedName>
</protein>
<dbReference type="EMBL" id="CAJNOU010000979">
    <property type="protein sequence ID" value="CAF1127263.1"/>
    <property type="molecule type" value="Genomic_DNA"/>
</dbReference>
<evidence type="ECO:0000313" key="1">
    <source>
        <dbReference type="EMBL" id="CAF1127263.1"/>
    </source>
</evidence>
<evidence type="ECO:0000313" key="2">
    <source>
        <dbReference type="Proteomes" id="UP000663889"/>
    </source>
</evidence>
<dbReference type="Proteomes" id="UP000663889">
    <property type="component" value="Unassembled WGS sequence"/>
</dbReference>
<organism evidence="1 2">
    <name type="scientific">Rotaria sordida</name>
    <dbReference type="NCBI Taxonomy" id="392033"/>
    <lineage>
        <taxon>Eukaryota</taxon>
        <taxon>Metazoa</taxon>
        <taxon>Spiralia</taxon>
        <taxon>Gnathifera</taxon>
        <taxon>Rotifera</taxon>
        <taxon>Eurotatoria</taxon>
        <taxon>Bdelloidea</taxon>
        <taxon>Philodinida</taxon>
        <taxon>Philodinidae</taxon>
        <taxon>Rotaria</taxon>
    </lineage>
</organism>
<gene>
    <name evidence="1" type="ORF">SEV965_LOCUS17223</name>
</gene>
<reference evidence="1" key="1">
    <citation type="submission" date="2021-02" db="EMBL/GenBank/DDBJ databases">
        <authorList>
            <person name="Nowell W R."/>
        </authorList>
    </citation>
    <scope>NUCLEOTIDE SEQUENCE</scope>
</reference>
<accession>A0A814R071</accession>
<name>A0A814R071_9BILA</name>